<name>W1XKE4_9ZZZZ</name>
<accession>W1XKE4</accession>
<protein>
    <submittedName>
        <fullName evidence="1">Uncharacterized protein</fullName>
    </submittedName>
</protein>
<feature type="non-terminal residue" evidence="1">
    <location>
        <position position="1"/>
    </location>
</feature>
<dbReference type="EMBL" id="AZMM01016178">
    <property type="protein sequence ID" value="ETJ29279.1"/>
    <property type="molecule type" value="Genomic_DNA"/>
</dbReference>
<dbReference type="AlphaFoldDB" id="W1XKE4"/>
<organism evidence="1">
    <name type="scientific">human gut metagenome</name>
    <dbReference type="NCBI Taxonomy" id="408170"/>
    <lineage>
        <taxon>unclassified sequences</taxon>
        <taxon>metagenomes</taxon>
        <taxon>organismal metagenomes</taxon>
    </lineage>
</organism>
<proteinExistence type="predicted"/>
<evidence type="ECO:0000313" key="1">
    <source>
        <dbReference type="EMBL" id="ETJ29279.1"/>
    </source>
</evidence>
<gene>
    <name evidence="1" type="ORF">Q604_UNBC16178G0003</name>
</gene>
<sequence>CNFTSIIHNGIKFEGRIKIIIIADECGY</sequence>
<reference evidence="1" key="1">
    <citation type="submission" date="2013-12" db="EMBL/GenBank/DDBJ databases">
        <title>A Varibaculum cambriense genome reconstructed from a premature infant gut community with otherwise low bacterial novelty that shifts toward anaerobic metabolism during the third week of life.</title>
        <authorList>
            <person name="Brown C.T."/>
            <person name="Sharon I."/>
            <person name="Thomas B.C."/>
            <person name="Castelle C.J."/>
            <person name="Morowitz M.J."/>
            <person name="Banfield J.F."/>
        </authorList>
    </citation>
    <scope>NUCLEOTIDE SEQUENCE</scope>
</reference>
<comment type="caution">
    <text evidence="1">The sequence shown here is derived from an EMBL/GenBank/DDBJ whole genome shotgun (WGS) entry which is preliminary data.</text>
</comment>